<dbReference type="EMBL" id="CBXV010000006">
    <property type="protein sequence ID" value="CDM65776.1"/>
    <property type="molecule type" value="Genomic_DNA"/>
</dbReference>
<dbReference type="AlphaFoldDB" id="A0A0B6WXG8"/>
<dbReference type="RefSeq" id="WP_060635501.1">
    <property type="nucleotide sequence ID" value="NZ_CBXV010000006.1"/>
</dbReference>
<reference evidence="2 3" key="2">
    <citation type="submission" date="2015-01" db="EMBL/GenBank/DDBJ databases">
        <title>Complete genome sequence of Pyrinomonas methylaliphatogenes type strain K22T.</title>
        <authorList>
            <person name="Lee K.C.Y."/>
            <person name="Power J.F."/>
            <person name="Dunfield P.F."/>
            <person name="Morgan X.C."/>
            <person name="Huttenhower C."/>
            <person name="Stott M.B."/>
        </authorList>
    </citation>
    <scope>NUCLEOTIDE SEQUENCE [LARGE SCALE GENOMIC DNA]</scope>
    <source>
        <strain evidence="2 3">K22</strain>
    </source>
</reference>
<dbReference type="Proteomes" id="UP000031518">
    <property type="component" value="Unassembled WGS sequence"/>
</dbReference>
<proteinExistence type="predicted"/>
<evidence type="ECO:0000313" key="2">
    <source>
        <dbReference type="EMBL" id="CDM65776.1"/>
    </source>
</evidence>
<dbReference type="SUPFAM" id="SSF110857">
    <property type="entry name" value="Gamma-glutamyl cyclotransferase-like"/>
    <property type="match status" value="1"/>
</dbReference>
<evidence type="ECO:0000313" key="3">
    <source>
        <dbReference type="Proteomes" id="UP000031518"/>
    </source>
</evidence>
<sequence length="137" mass="15635">MKEHIFVYGTLRPECAPEEVKALIRGLSFVGQARVRGKLYDLGPYPGAVACDDESAEIRGDLFALPADRLRALDEYEGYDPRDERGSLFVRRRTIATLDDGQRIECWIYFYNGRVDAARLIPGGDYLDYLREKAGRR</sequence>
<keyword evidence="3" id="KW-1185">Reference proteome</keyword>
<dbReference type="InterPro" id="IPR009288">
    <property type="entry name" value="AIG2-like_dom"/>
</dbReference>
<dbReference type="STRING" id="454194.PYK22_01783"/>
<dbReference type="InterPro" id="IPR036568">
    <property type="entry name" value="GGCT-like_sf"/>
</dbReference>
<dbReference type="OrthoDB" id="8538589at2"/>
<reference evidence="2 3" key="1">
    <citation type="submission" date="2013-12" db="EMBL/GenBank/DDBJ databases">
        <authorList>
            <person name="Stott M."/>
        </authorList>
    </citation>
    <scope>NUCLEOTIDE SEQUENCE [LARGE SCALE GENOMIC DNA]</scope>
    <source>
        <strain evidence="2 3">K22</strain>
    </source>
</reference>
<evidence type="ECO:0000259" key="1">
    <source>
        <dbReference type="Pfam" id="PF06094"/>
    </source>
</evidence>
<organism evidence="2 3">
    <name type="scientific">Pyrinomonas methylaliphatogenes</name>
    <dbReference type="NCBI Taxonomy" id="454194"/>
    <lineage>
        <taxon>Bacteria</taxon>
        <taxon>Pseudomonadati</taxon>
        <taxon>Acidobacteriota</taxon>
        <taxon>Blastocatellia</taxon>
        <taxon>Blastocatellales</taxon>
        <taxon>Pyrinomonadaceae</taxon>
        <taxon>Pyrinomonas</taxon>
    </lineage>
</organism>
<protein>
    <recommendedName>
        <fullName evidence="1">Gamma-glutamylcyclotransferase AIG2-like domain-containing protein</fullName>
    </recommendedName>
</protein>
<accession>A0A0B6WXG8</accession>
<dbReference type="InterPro" id="IPR013024">
    <property type="entry name" value="GGCT-like"/>
</dbReference>
<dbReference type="Gene3D" id="3.10.490.10">
    <property type="entry name" value="Gamma-glutamyl cyclotransferase-like"/>
    <property type="match status" value="1"/>
</dbReference>
<dbReference type="Pfam" id="PF06094">
    <property type="entry name" value="GGACT"/>
    <property type="match status" value="1"/>
</dbReference>
<name>A0A0B6WXG8_9BACT</name>
<dbReference type="CDD" id="cd06661">
    <property type="entry name" value="GGCT_like"/>
    <property type="match status" value="1"/>
</dbReference>
<feature type="domain" description="Gamma-glutamylcyclotransferase AIG2-like" evidence="1">
    <location>
        <begin position="5"/>
        <end position="127"/>
    </location>
</feature>
<gene>
    <name evidence="2" type="ORF">PYK22_01783</name>
</gene>